<feature type="region of interest" description="Disordered" evidence="2">
    <location>
        <begin position="446"/>
        <end position="487"/>
    </location>
</feature>
<dbReference type="Proteomes" id="UP000827092">
    <property type="component" value="Unassembled WGS sequence"/>
</dbReference>
<evidence type="ECO:0000313" key="3">
    <source>
        <dbReference type="EMBL" id="KAG8200061.1"/>
    </source>
</evidence>
<evidence type="ECO:0000256" key="2">
    <source>
        <dbReference type="SAM" id="MobiDB-lite"/>
    </source>
</evidence>
<dbReference type="InterPro" id="IPR000618">
    <property type="entry name" value="Insect_cuticle"/>
</dbReference>
<dbReference type="AlphaFoldDB" id="A0AAV6VVE2"/>
<feature type="region of interest" description="Disordered" evidence="2">
    <location>
        <begin position="113"/>
        <end position="180"/>
    </location>
</feature>
<evidence type="ECO:0000313" key="4">
    <source>
        <dbReference type="Proteomes" id="UP000827092"/>
    </source>
</evidence>
<dbReference type="GO" id="GO:0062129">
    <property type="term" value="C:chitin-based extracellular matrix"/>
    <property type="evidence" value="ECO:0007669"/>
    <property type="project" value="TreeGrafter"/>
</dbReference>
<organism evidence="3 4">
    <name type="scientific">Oedothorax gibbosus</name>
    <dbReference type="NCBI Taxonomy" id="931172"/>
    <lineage>
        <taxon>Eukaryota</taxon>
        <taxon>Metazoa</taxon>
        <taxon>Ecdysozoa</taxon>
        <taxon>Arthropoda</taxon>
        <taxon>Chelicerata</taxon>
        <taxon>Arachnida</taxon>
        <taxon>Araneae</taxon>
        <taxon>Araneomorphae</taxon>
        <taxon>Entelegynae</taxon>
        <taxon>Araneoidea</taxon>
        <taxon>Linyphiidae</taxon>
        <taxon>Erigoninae</taxon>
        <taxon>Oedothorax</taxon>
    </lineage>
</organism>
<proteinExistence type="predicted"/>
<sequence>MPKNIPFIRNLHITQTQSNKTHQIKVINNPKETLEERKERNQSSFAVLLVHICTIPRSPPDRKSGPQRALLFTCLAGLVAAQYGHGGSGYGPDGVRNRYFILGHGRGPISTSLGSGSYGSSLGSSSSYRPSHSNSYRAPAHNSGYSSGSSNGYGASGSSHGYGAASHGHQESSYAPAPVQHYSPAPVQSYAPAPKYSAPAHVQSYAPAPASYSAPSHGYSAPSSSYGGHKDDYAAPTPYDFGYDVHTEHGDQLNRKESGDGHGNVQGSYGYKDAYGIFRHVDYVADKDGFRASVQQEELIPADPTLSGRDLDRHNVSSRVEKWRNSHRLTITEVPLFRSKCMLSFFQLALIASLMAVSIAQKYGGSYGHSAPSYGAPSYKQDDYAQPIPFQYGFDIQGGDHKTGDFKQTRSEHGDGHGNVQGSYGYTDAHGVYRQVDYVADGHGYRASVKTNEPGTENQSPADVELHAQPSHGGYAPAGPAYGHSPY</sequence>
<reference evidence="3 4" key="1">
    <citation type="journal article" date="2022" name="Nat. Ecol. Evol.">
        <title>A masculinizing supergene underlies an exaggerated male reproductive morph in a spider.</title>
        <authorList>
            <person name="Hendrickx F."/>
            <person name="De Corte Z."/>
            <person name="Sonet G."/>
            <person name="Van Belleghem S.M."/>
            <person name="Kostlbacher S."/>
            <person name="Vangestel C."/>
        </authorList>
    </citation>
    <scope>NUCLEOTIDE SEQUENCE [LARGE SCALE GENOMIC DNA]</scope>
    <source>
        <strain evidence="3">W744_W776</strain>
    </source>
</reference>
<comment type="caution">
    <text evidence="3">The sequence shown here is derived from an EMBL/GenBank/DDBJ whole genome shotgun (WGS) entry which is preliminary data.</text>
</comment>
<gene>
    <name evidence="3" type="ORF">JTE90_001919</name>
</gene>
<dbReference type="EMBL" id="JAFNEN010000020">
    <property type="protein sequence ID" value="KAG8200061.1"/>
    <property type="molecule type" value="Genomic_DNA"/>
</dbReference>
<dbReference type="GO" id="GO:0008010">
    <property type="term" value="F:structural constituent of chitin-based larval cuticle"/>
    <property type="evidence" value="ECO:0007669"/>
    <property type="project" value="TreeGrafter"/>
</dbReference>
<name>A0AAV6VVE2_9ARAC</name>
<feature type="region of interest" description="Disordered" evidence="2">
    <location>
        <begin position="401"/>
        <end position="423"/>
    </location>
</feature>
<evidence type="ECO:0000256" key="1">
    <source>
        <dbReference type="PROSITE-ProRule" id="PRU00497"/>
    </source>
</evidence>
<feature type="compositionally biased region" description="Low complexity" evidence="2">
    <location>
        <begin position="113"/>
        <end position="167"/>
    </location>
</feature>
<dbReference type="InterPro" id="IPR050468">
    <property type="entry name" value="Cuticle_Struct_Prot"/>
</dbReference>
<dbReference type="PROSITE" id="PS51155">
    <property type="entry name" value="CHIT_BIND_RR_2"/>
    <property type="match status" value="2"/>
</dbReference>
<feature type="compositionally biased region" description="Polar residues" evidence="2">
    <location>
        <begin position="449"/>
        <end position="461"/>
    </location>
</feature>
<protein>
    <recommendedName>
        <fullName evidence="5">Cuticle protein</fullName>
    </recommendedName>
</protein>
<feature type="compositionally biased region" description="Basic and acidic residues" evidence="2">
    <location>
        <begin position="401"/>
        <end position="416"/>
    </location>
</feature>
<evidence type="ECO:0008006" key="5">
    <source>
        <dbReference type="Google" id="ProtNLM"/>
    </source>
</evidence>
<accession>A0AAV6VVE2</accession>
<feature type="compositionally biased region" description="Low complexity" evidence="2">
    <location>
        <begin position="470"/>
        <end position="487"/>
    </location>
</feature>
<keyword evidence="4" id="KW-1185">Reference proteome</keyword>
<dbReference type="Pfam" id="PF00379">
    <property type="entry name" value="Chitin_bind_4"/>
    <property type="match status" value="2"/>
</dbReference>
<keyword evidence="1" id="KW-0193">Cuticle</keyword>
<dbReference type="PANTHER" id="PTHR10380">
    <property type="entry name" value="CUTICLE PROTEIN"/>
    <property type="match status" value="1"/>
</dbReference>